<dbReference type="Gene3D" id="3.30.2460.20">
    <property type="match status" value="1"/>
</dbReference>
<keyword evidence="4" id="KW-0964">Secreted</keyword>
<comment type="caution">
    <text evidence="10">The sequence shown here is derived from an EMBL/GenBank/DDBJ whole genome shotgun (WGS) entry which is preliminary data.</text>
</comment>
<evidence type="ECO:0000313" key="11">
    <source>
        <dbReference type="Proteomes" id="UP001208570"/>
    </source>
</evidence>
<keyword evidence="6 9" id="KW-0879">Wnt signaling pathway</keyword>
<dbReference type="GO" id="GO:0005125">
    <property type="term" value="F:cytokine activity"/>
    <property type="evidence" value="ECO:0007669"/>
    <property type="project" value="TreeGrafter"/>
</dbReference>
<dbReference type="GO" id="GO:0005109">
    <property type="term" value="F:frizzled binding"/>
    <property type="evidence" value="ECO:0007669"/>
    <property type="project" value="TreeGrafter"/>
</dbReference>
<comment type="subcellular location">
    <subcellularLocation>
        <location evidence="1 9">Secreted</location>
        <location evidence="1 9">Extracellular space</location>
        <location evidence="1 9">Extracellular matrix</location>
    </subcellularLocation>
</comment>
<dbReference type="GO" id="GO:0045165">
    <property type="term" value="P:cell fate commitment"/>
    <property type="evidence" value="ECO:0007669"/>
    <property type="project" value="TreeGrafter"/>
</dbReference>
<dbReference type="GO" id="GO:0005615">
    <property type="term" value="C:extracellular space"/>
    <property type="evidence" value="ECO:0007669"/>
    <property type="project" value="TreeGrafter"/>
</dbReference>
<evidence type="ECO:0000256" key="3">
    <source>
        <dbReference type="ARBA" id="ARBA00022473"/>
    </source>
</evidence>
<evidence type="ECO:0000256" key="5">
    <source>
        <dbReference type="ARBA" id="ARBA00022530"/>
    </source>
</evidence>
<keyword evidence="3 9" id="KW-0217">Developmental protein</keyword>
<sequence length="128" mass="15150">MYRIIAYNPLYGKASKSADFDEIENHNKVKTVLTTLRRRKRLRRRDLVFFQKSPSFCEQDDMVDSVGTHGRICNKTTDNIDNCETLCCGRGYDTLKVTRTERCQCRFHWCCYVICQECTRTEWLTVCK</sequence>
<protein>
    <recommendedName>
        <fullName evidence="9">Protein Wnt</fullName>
    </recommendedName>
</protein>
<evidence type="ECO:0000313" key="10">
    <source>
        <dbReference type="EMBL" id="KAK2147773.1"/>
    </source>
</evidence>
<dbReference type="AlphaFoldDB" id="A0AAD9MXH0"/>
<dbReference type="InterPro" id="IPR043158">
    <property type="entry name" value="Wnt_C"/>
</dbReference>
<comment type="function">
    <text evidence="9">Ligand for members of the frizzled family of seven transmembrane receptors.</text>
</comment>
<evidence type="ECO:0000256" key="8">
    <source>
        <dbReference type="ARBA" id="ARBA00023288"/>
    </source>
</evidence>
<accession>A0AAD9MXH0</accession>
<dbReference type="FunFam" id="3.30.2460.20:FF:000001">
    <property type="entry name" value="Wnt homolog"/>
    <property type="match status" value="1"/>
</dbReference>
<name>A0AAD9MXH0_9ANNE</name>
<keyword evidence="7" id="KW-1015">Disulfide bond</keyword>
<keyword evidence="11" id="KW-1185">Reference proteome</keyword>
<dbReference type="GO" id="GO:0060070">
    <property type="term" value="P:canonical Wnt signaling pathway"/>
    <property type="evidence" value="ECO:0007669"/>
    <property type="project" value="TreeGrafter"/>
</dbReference>
<comment type="similarity">
    <text evidence="2 9">Belongs to the Wnt family.</text>
</comment>
<organism evidence="10 11">
    <name type="scientific">Paralvinella palmiformis</name>
    <dbReference type="NCBI Taxonomy" id="53620"/>
    <lineage>
        <taxon>Eukaryota</taxon>
        <taxon>Metazoa</taxon>
        <taxon>Spiralia</taxon>
        <taxon>Lophotrochozoa</taxon>
        <taxon>Annelida</taxon>
        <taxon>Polychaeta</taxon>
        <taxon>Sedentaria</taxon>
        <taxon>Canalipalpata</taxon>
        <taxon>Terebellida</taxon>
        <taxon>Terebelliformia</taxon>
        <taxon>Alvinellidae</taxon>
        <taxon>Paralvinella</taxon>
    </lineage>
</organism>
<dbReference type="GO" id="GO:0030182">
    <property type="term" value="P:neuron differentiation"/>
    <property type="evidence" value="ECO:0007669"/>
    <property type="project" value="TreeGrafter"/>
</dbReference>
<keyword evidence="5" id="KW-0272">Extracellular matrix</keyword>
<dbReference type="EMBL" id="JAODUP010000536">
    <property type="protein sequence ID" value="KAK2147773.1"/>
    <property type="molecule type" value="Genomic_DNA"/>
</dbReference>
<evidence type="ECO:0000256" key="6">
    <source>
        <dbReference type="ARBA" id="ARBA00022687"/>
    </source>
</evidence>
<proteinExistence type="inferred from homology"/>
<evidence type="ECO:0000256" key="7">
    <source>
        <dbReference type="ARBA" id="ARBA00023157"/>
    </source>
</evidence>
<evidence type="ECO:0000256" key="9">
    <source>
        <dbReference type="RuleBase" id="RU003500"/>
    </source>
</evidence>
<dbReference type="Proteomes" id="UP001208570">
    <property type="component" value="Unassembled WGS sequence"/>
</dbReference>
<dbReference type="PANTHER" id="PTHR12027:SF98">
    <property type="entry name" value="PROTEIN WNT"/>
    <property type="match status" value="1"/>
</dbReference>
<dbReference type="SMART" id="SM00097">
    <property type="entry name" value="WNT1"/>
    <property type="match status" value="1"/>
</dbReference>
<dbReference type="PANTHER" id="PTHR12027">
    <property type="entry name" value="WNT RELATED"/>
    <property type="match status" value="1"/>
</dbReference>
<evidence type="ECO:0000256" key="4">
    <source>
        <dbReference type="ARBA" id="ARBA00022525"/>
    </source>
</evidence>
<evidence type="ECO:0000256" key="2">
    <source>
        <dbReference type="ARBA" id="ARBA00005683"/>
    </source>
</evidence>
<keyword evidence="8" id="KW-0449">Lipoprotein</keyword>
<gene>
    <name evidence="10" type="ORF">LSH36_536g01047</name>
</gene>
<reference evidence="10" key="1">
    <citation type="journal article" date="2023" name="Mol. Biol. Evol.">
        <title>Third-Generation Sequencing Reveals the Adaptive Role of the Epigenome in Three Deep-Sea Polychaetes.</title>
        <authorList>
            <person name="Perez M."/>
            <person name="Aroh O."/>
            <person name="Sun Y."/>
            <person name="Lan Y."/>
            <person name="Juniper S.K."/>
            <person name="Young C.R."/>
            <person name="Angers B."/>
            <person name="Qian P.Y."/>
        </authorList>
    </citation>
    <scope>NUCLEOTIDE SEQUENCE</scope>
    <source>
        <strain evidence="10">P08H-3</strain>
    </source>
</reference>
<dbReference type="Pfam" id="PF00110">
    <property type="entry name" value="wnt"/>
    <property type="match status" value="1"/>
</dbReference>
<evidence type="ECO:0000256" key="1">
    <source>
        <dbReference type="ARBA" id="ARBA00004498"/>
    </source>
</evidence>
<dbReference type="InterPro" id="IPR005817">
    <property type="entry name" value="Wnt"/>
</dbReference>